<keyword evidence="3" id="KW-1185">Reference proteome</keyword>
<feature type="transmembrane region" description="Helical" evidence="1">
    <location>
        <begin position="186"/>
        <end position="207"/>
    </location>
</feature>
<dbReference type="SUPFAM" id="SSF103473">
    <property type="entry name" value="MFS general substrate transporter"/>
    <property type="match status" value="1"/>
</dbReference>
<dbReference type="InterPro" id="IPR001927">
    <property type="entry name" value="Na/Gal_symport"/>
</dbReference>
<evidence type="ECO:0000313" key="3">
    <source>
        <dbReference type="Proteomes" id="UP000243591"/>
    </source>
</evidence>
<feature type="transmembrane region" description="Helical" evidence="1">
    <location>
        <begin position="333"/>
        <end position="353"/>
    </location>
</feature>
<keyword evidence="1" id="KW-1133">Transmembrane helix</keyword>
<feature type="transmembrane region" description="Helical" evidence="1">
    <location>
        <begin position="113"/>
        <end position="137"/>
    </location>
</feature>
<dbReference type="NCBIfam" id="TIGR00792">
    <property type="entry name" value="gph"/>
    <property type="match status" value="1"/>
</dbReference>
<dbReference type="GO" id="GO:0006814">
    <property type="term" value="P:sodium ion transport"/>
    <property type="evidence" value="ECO:0007669"/>
    <property type="project" value="InterPro"/>
</dbReference>
<feature type="transmembrane region" description="Helical" evidence="1">
    <location>
        <begin position="281"/>
        <end position="298"/>
    </location>
</feature>
<dbReference type="GO" id="GO:0008643">
    <property type="term" value="P:carbohydrate transport"/>
    <property type="evidence" value="ECO:0007669"/>
    <property type="project" value="InterPro"/>
</dbReference>
<feature type="transmembrane region" description="Helical" evidence="1">
    <location>
        <begin position="425"/>
        <end position="444"/>
    </location>
</feature>
<dbReference type="RefSeq" id="WP_069125349.1">
    <property type="nucleotide sequence ID" value="NZ_CP023483.1"/>
</dbReference>
<dbReference type="GO" id="GO:0005886">
    <property type="term" value="C:plasma membrane"/>
    <property type="evidence" value="ECO:0007669"/>
    <property type="project" value="TreeGrafter"/>
</dbReference>
<keyword evidence="1" id="KW-0472">Membrane</keyword>
<dbReference type="PANTHER" id="PTHR11328:SF24">
    <property type="entry name" value="MAJOR FACILITATOR SUPERFAMILY (MFS) PROFILE DOMAIN-CONTAINING PROTEIN"/>
    <property type="match status" value="1"/>
</dbReference>
<evidence type="ECO:0008006" key="4">
    <source>
        <dbReference type="Google" id="ProtNLM"/>
    </source>
</evidence>
<dbReference type="InterPro" id="IPR039672">
    <property type="entry name" value="MFS_2"/>
</dbReference>
<feature type="transmembrane region" description="Helical" evidence="1">
    <location>
        <begin position="86"/>
        <end position="107"/>
    </location>
</feature>
<accession>A0A1D2LE64</accession>
<evidence type="ECO:0000256" key="1">
    <source>
        <dbReference type="SAM" id="Phobius"/>
    </source>
</evidence>
<dbReference type="GO" id="GO:0015293">
    <property type="term" value="F:symporter activity"/>
    <property type="evidence" value="ECO:0007669"/>
    <property type="project" value="InterPro"/>
</dbReference>
<keyword evidence="1" id="KW-0812">Transmembrane</keyword>
<feature type="transmembrane region" description="Helical" evidence="1">
    <location>
        <begin position="310"/>
        <end position="327"/>
    </location>
</feature>
<dbReference type="Pfam" id="PF13347">
    <property type="entry name" value="MFS_2"/>
    <property type="match status" value="1"/>
</dbReference>
<dbReference type="STRING" id="2756.BFR44_08450"/>
<dbReference type="AlphaFoldDB" id="A0A1D2LE64"/>
<evidence type="ECO:0000313" key="2">
    <source>
        <dbReference type="EMBL" id="ATF26484.1"/>
    </source>
</evidence>
<dbReference type="Proteomes" id="UP000243591">
    <property type="component" value="Chromosome"/>
</dbReference>
<protein>
    <recommendedName>
        <fullName evidence="4">MFS transporter</fullName>
    </recommendedName>
</protein>
<proteinExistence type="predicted"/>
<feature type="transmembrane region" description="Helical" evidence="1">
    <location>
        <begin position="246"/>
        <end position="269"/>
    </location>
</feature>
<organism evidence="2 3">
    <name type="scientific">Brochothrix thermosphacta</name>
    <name type="common">Microbacterium thermosphactum</name>
    <dbReference type="NCBI Taxonomy" id="2756"/>
    <lineage>
        <taxon>Bacteria</taxon>
        <taxon>Bacillati</taxon>
        <taxon>Bacillota</taxon>
        <taxon>Bacilli</taxon>
        <taxon>Bacillales</taxon>
        <taxon>Listeriaceae</taxon>
        <taxon>Brochothrix</taxon>
    </lineage>
</organism>
<feature type="transmembrane region" description="Helical" evidence="1">
    <location>
        <begin position="46"/>
        <end position="65"/>
    </location>
</feature>
<dbReference type="Gene3D" id="1.20.1250.20">
    <property type="entry name" value="MFS general substrate transporter like domains"/>
    <property type="match status" value="1"/>
</dbReference>
<sequence length="474" mass="53542">MPMSSETTKLPFKIKLSYSMGQIGDSLGYNMYFFFFLFFLTDYVGVPPALAGTISLVAILWDAVFDPVVGHISDNMRSKYGRRRPLMIMAALPYSIFAFLIFNSISLGTQATFIYFLIMTILFWSSYKFFVIPYFALGAELTNDFNERTTLRAWSSVGLYVAVMVASALPPYLLALFEKSGMSGQLSWRIIGGIFAVGILLSAFICWHFTRGKEIYKHEEQKNNTMKKSSLVKALAQIVKLKPTKFLAGSVFFWAVASTMAMGGLIYLMKYNLGYGAERQSLYFIINSLVCIVWIVFINKTARHFDKKHVYACFLGIGSLGLLLFSMTGFPSFAILLIFCVVFCLGDSTYWTLYYSMMYDICELDEYVNDSRREGVVTAVMSFSQKLGAACATWITGMLLAFGGYEGAIENQSESAHQMILYVNTLMPGIFGSLAVLAILFYPITKKRFYSMMTALHAKRSHKKYSEEDFKDML</sequence>
<gene>
    <name evidence="2" type="ORF">CNY62_08850</name>
</gene>
<dbReference type="EMBL" id="CP023483">
    <property type="protein sequence ID" value="ATF26484.1"/>
    <property type="molecule type" value="Genomic_DNA"/>
</dbReference>
<reference evidence="2 3" key="1">
    <citation type="submission" date="2017-09" db="EMBL/GenBank/DDBJ databases">
        <title>Complete Genome Sequences of Two Strains of the Meat Spoilage Bacterium Brochothrix thermosphacta Isolated from Ground Chicken.</title>
        <authorList>
            <person name="Paoli G.C."/>
            <person name="Wijey C."/>
            <person name="Chen C.-Y."/>
            <person name="Nguyen L."/>
            <person name="Yan X."/>
            <person name="Irwin P.L."/>
        </authorList>
    </citation>
    <scope>NUCLEOTIDE SEQUENCE [LARGE SCALE GENOMIC DNA]</scope>
    <source>
        <strain evidence="2 3">BI</strain>
    </source>
</reference>
<feature type="transmembrane region" description="Helical" evidence="1">
    <location>
        <begin position="387"/>
        <end position="405"/>
    </location>
</feature>
<feature type="transmembrane region" description="Helical" evidence="1">
    <location>
        <begin position="157"/>
        <end position="174"/>
    </location>
</feature>
<name>A0A1D2LE64_BROTH</name>
<dbReference type="KEGG" id="bths:CNY62_08850"/>
<dbReference type="InterPro" id="IPR036259">
    <property type="entry name" value="MFS_trans_sf"/>
</dbReference>
<dbReference type="PANTHER" id="PTHR11328">
    <property type="entry name" value="MAJOR FACILITATOR SUPERFAMILY DOMAIN-CONTAINING PROTEIN"/>
    <property type="match status" value="1"/>
</dbReference>
<dbReference type="OrthoDB" id="9764596at2"/>